<dbReference type="AlphaFoldDB" id="A0A644Y5Y4"/>
<proteinExistence type="predicted"/>
<gene>
    <name evidence="1" type="ORF">SDC9_69832</name>
</gene>
<protein>
    <submittedName>
        <fullName evidence="1">Uncharacterized protein</fullName>
    </submittedName>
</protein>
<dbReference type="EMBL" id="VSSQ01004011">
    <property type="protein sequence ID" value="MPM23361.1"/>
    <property type="molecule type" value="Genomic_DNA"/>
</dbReference>
<sequence>MGHKHRVVILNLMGFIHKIYAKADSRLKRAAMEASYPNVLPQVEAEWVKDTKLLSWLKALS</sequence>
<organism evidence="1">
    <name type="scientific">bioreactor metagenome</name>
    <dbReference type="NCBI Taxonomy" id="1076179"/>
    <lineage>
        <taxon>unclassified sequences</taxon>
        <taxon>metagenomes</taxon>
        <taxon>ecological metagenomes</taxon>
    </lineage>
</organism>
<accession>A0A644Y5Y4</accession>
<evidence type="ECO:0000313" key="1">
    <source>
        <dbReference type="EMBL" id="MPM23361.1"/>
    </source>
</evidence>
<reference evidence="1" key="1">
    <citation type="submission" date="2019-08" db="EMBL/GenBank/DDBJ databases">
        <authorList>
            <person name="Kucharzyk K."/>
            <person name="Murdoch R.W."/>
            <person name="Higgins S."/>
            <person name="Loffler F."/>
        </authorList>
    </citation>
    <scope>NUCLEOTIDE SEQUENCE</scope>
</reference>
<comment type="caution">
    <text evidence="1">The sequence shown here is derived from an EMBL/GenBank/DDBJ whole genome shotgun (WGS) entry which is preliminary data.</text>
</comment>
<name>A0A644Y5Y4_9ZZZZ</name>